<reference evidence="2" key="1">
    <citation type="submission" date="2017-04" db="EMBL/GenBank/DDBJ databases">
        <title>Genome evolution of the luminous symbionts of deep sea anglerfish.</title>
        <authorList>
            <person name="Hendry T.A."/>
        </authorList>
    </citation>
    <scope>NUCLEOTIDE SEQUENCE [LARGE SCALE GENOMIC DNA]</scope>
</reference>
<dbReference type="RefSeq" id="WP_158523607.1">
    <property type="nucleotide sequence ID" value="NZ_CAWOZG010000016.1"/>
</dbReference>
<protein>
    <submittedName>
        <fullName evidence="1">Uncharacterized protein</fullName>
    </submittedName>
</protein>
<dbReference type="Proteomes" id="UP000219020">
    <property type="component" value="Unassembled WGS sequence"/>
</dbReference>
<keyword evidence="2" id="KW-1185">Reference proteome</keyword>
<comment type="caution">
    <text evidence="1">The sequence shown here is derived from an EMBL/GenBank/DDBJ whole genome shotgun (WGS) entry which is preliminary data.</text>
</comment>
<accession>A0A2A5T5I8</accession>
<sequence length="58" mass="6805">MLDAMMSYTKRINYVELFEEVEGYNSLKYVFFGRDMELVLLSHPKHGVFFDLFSSDSG</sequence>
<dbReference type="EMBL" id="NBYY01000010">
    <property type="protein sequence ID" value="PCS23406.1"/>
    <property type="molecule type" value="Genomic_DNA"/>
</dbReference>
<gene>
    <name evidence="1" type="ORF">BTN49_1003</name>
</gene>
<organism evidence="1 2">
    <name type="scientific">Candidatus Enterovibrio escicola</name>
    <dbReference type="NCBI Taxonomy" id="1927127"/>
    <lineage>
        <taxon>Bacteria</taxon>
        <taxon>Pseudomonadati</taxon>
        <taxon>Pseudomonadota</taxon>
        <taxon>Gammaproteobacteria</taxon>
        <taxon>Vibrionales</taxon>
        <taxon>Vibrionaceae</taxon>
        <taxon>Enterovibrio</taxon>
    </lineage>
</organism>
<evidence type="ECO:0000313" key="1">
    <source>
        <dbReference type="EMBL" id="PCS23406.1"/>
    </source>
</evidence>
<dbReference type="AlphaFoldDB" id="A0A2A5T5I8"/>
<name>A0A2A5T5I8_9GAMM</name>
<evidence type="ECO:0000313" key="2">
    <source>
        <dbReference type="Proteomes" id="UP000219020"/>
    </source>
</evidence>
<proteinExistence type="predicted"/>